<organism evidence="2 3">
    <name type="scientific">Pseudogracilibacillus auburnensis</name>
    <dbReference type="NCBI Taxonomy" id="1494959"/>
    <lineage>
        <taxon>Bacteria</taxon>
        <taxon>Bacillati</taxon>
        <taxon>Bacillota</taxon>
        <taxon>Bacilli</taxon>
        <taxon>Bacillales</taxon>
        <taxon>Bacillaceae</taxon>
        <taxon>Pseudogracilibacillus</taxon>
    </lineage>
</organism>
<accession>A0A2V3VLF5</accession>
<dbReference type="Pfam" id="PF07883">
    <property type="entry name" value="Cupin_2"/>
    <property type="match status" value="1"/>
</dbReference>
<evidence type="ECO:0000259" key="1">
    <source>
        <dbReference type="Pfam" id="PF07883"/>
    </source>
</evidence>
<dbReference type="Proteomes" id="UP000247978">
    <property type="component" value="Unassembled WGS sequence"/>
</dbReference>
<dbReference type="OrthoDB" id="34624at2"/>
<proteinExistence type="predicted"/>
<dbReference type="Gene3D" id="2.60.120.10">
    <property type="entry name" value="Jelly Rolls"/>
    <property type="match status" value="1"/>
</dbReference>
<sequence>MKGELIIYINEKIYHLHQGDAIHFPFKLPHKWENPLDKVNRLISSVSPAIF</sequence>
<keyword evidence="3" id="KW-1185">Reference proteome</keyword>
<dbReference type="InterPro" id="IPR013096">
    <property type="entry name" value="Cupin_2"/>
</dbReference>
<protein>
    <recommendedName>
        <fullName evidence="1">Cupin type-2 domain-containing protein</fullName>
    </recommendedName>
</protein>
<evidence type="ECO:0000313" key="3">
    <source>
        <dbReference type="Proteomes" id="UP000247978"/>
    </source>
</evidence>
<dbReference type="InterPro" id="IPR014710">
    <property type="entry name" value="RmlC-like_jellyroll"/>
</dbReference>
<name>A0A2V3VLF5_9BACI</name>
<dbReference type="AlphaFoldDB" id="A0A2V3VLF5"/>
<dbReference type="InterPro" id="IPR011051">
    <property type="entry name" value="RmlC_Cupin_sf"/>
</dbReference>
<feature type="domain" description="Cupin type-2" evidence="1">
    <location>
        <begin position="2"/>
        <end position="44"/>
    </location>
</feature>
<evidence type="ECO:0000313" key="2">
    <source>
        <dbReference type="EMBL" id="PXW82643.1"/>
    </source>
</evidence>
<comment type="caution">
    <text evidence="2">The sequence shown here is derived from an EMBL/GenBank/DDBJ whole genome shotgun (WGS) entry which is preliminary data.</text>
</comment>
<gene>
    <name evidence="2" type="ORF">DFR56_11781</name>
</gene>
<reference evidence="2 3" key="1">
    <citation type="submission" date="2018-05" db="EMBL/GenBank/DDBJ databases">
        <title>Genomic Encyclopedia of Type Strains, Phase IV (KMG-IV): sequencing the most valuable type-strain genomes for metagenomic binning, comparative biology and taxonomic classification.</title>
        <authorList>
            <person name="Goeker M."/>
        </authorList>
    </citation>
    <scope>NUCLEOTIDE SEQUENCE [LARGE SCALE GENOMIC DNA]</scope>
    <source>
        <strain evidence="2 3">DSM 28556</strain>
    </source>
</reference>
<dbReference type="SUPFAM" id="SSF51182">
    <property type="entry name" value="RmlC-like cupins"/>
    <property type="match status" value="1"/>
</dbReference>
<dbReference type="EMBL" id="QJJQ01000017">
    <property type="protein sequence ID" value="PXW82643.1"/>
    <property type="molecule type" value="Genomic_DNA"/>
</dbReference>
<dbReference type="CDD" id="cd02209">
    <property type="entry name" value="cupin_XRE_C"/>
    <property type="match status" value="1"/>
</dbReference>